<keyword evidence="1 10" id="KW-0963">Cytoplasm</keyword>
<comment type="function">
    <text evidence="10 11">Involved in cell wall formation. Catalyzes the final step in the synthesis of UDP-N-acetylmuramoyl-pentapeptide, the precursor of murein.</text>
</comment>
<dbReference type="Gene3D" id="3.40.1390.10">
    <property type="entry name" value="MurE/MurF, N-terminal domain"/>
    <property type="match status" value="1"/>
</dbReference>
<dbReference type="PANTHER" id="PTHR43024">
    <property type="entry name" value="UDP-N-ACETYLMURAMOYL-TRIPEPTIDE--D-ALANYL-D-ALANINE LIGASE"/>
    <property type="match status" value="1"/>
</dbReference>
<proteinExistence type="inferred from homology"/>
<dbReference type="InterPro" id="IPR036565">
    <property type="entry name" value="Mur-like_cat_sf"/>
</dbReference>
<dbReference type="HAMAP" id="MF_02019">
    <property type="entry name" value="MurF"/>
    <property type="match status" value="1"/>
</dbReference>
<evidence type="ECO:0000256" key="6">
    <source>
        <dbReference type="ARBA" id="ARBA00022960"/>
    </source>
</evidence>
<dbReference type="SUPFAM" id="SSF53244">
    <property type="entry name" value="MurD-like peptide ligases, peptide-binding domain"/>
    <property type="match status" value="1"/>
</dbReference>
<protein>
    <recommendedName>
        <fullName evidence="10 11">UDP-N-acetylmuramoyl-tripeptide--D-alanyl-D-alanine ligase</fullName>
        <ecNumber evidence="10 11">6.3.2.10</ecNumber>
    </recommendedName>
    <alternativeName>
        <fullName evidence="10">D-alanyl-D-alanine-adding enzyme</fullName>
    </alternativeName>
</protein>
<reference evidence="15 16" key="1">
    <citation type="submission" date="2017-08" db="EMBL/GenBank/DDBJ databases">
        <title>Infants hospitalized years apart are colonized by the same room-sourced microbial strains.</title>
        <authorList>
            <person name="Brooks B."/>
            <person name="Olm M.R."/>
            <person name="Firek B.A."/>
            <person name="Baker R."/>
            <person name="Thomas B.C."/>
            <person name="Morowitz M.J."/>
            <person name="Banfield J.F."/>
        </authorList>
    </citation>
    <scope>NUCLEOTIDE SEQUENCE [LARGE SCALE GENOMIC DNA]</scope>
    <source>
        <strain evidence="15">S2_003_000_R2_14</strain>
    </source>
</reference>
<dbReference type="InterPro" id="IPR013221">
    <property type="entry name" value="Mur_ligase_cen"/>
</dbReference>
<keyword evidence="2 10" id="KW-0436">Ligase</keyword>
<evidence type="ECO:0000256" key="11">
    <source>
        <dbReference type="RuleBase" id="RU004136"/>
    </source>
</evidence>
<dbReference type="Gene3D" id="3.90.190.20">
    <property type="entry name" value="Mur ligase, C-terminal domain"/>
    <property type="match status" value="1"/>
</dbReference>
<keyword evidence="4 10" id="KW-0547">Nucleotide-binding</keyword>
<keyword evidence="3 10" id="KW-0132">Cell division</keyword>
<comment type="similarity">
    <text evidence="10">Belongs to the MurCDEF family. MurF subfamily.</text>
</comment>
<dbReference type="UniPathway" id="UPA00219"/>
<evidence type="ECO:0000259" key="12">
    <source>
        <dbReference type="Pfam" id="PF01225"/>
    </source>
</evidence>
<dbReference type="InterPro" id="IPR035911">
    <property type="entry name" value="MurE/MurF_N"/>
</dbReference>
<dbReference type="GO" id="GO:0009252">
    <property type="term" value="P:peptidoglycan biosynthetic process"/>
    <property type="evidence" value="ECO:0007669"/>
    <property type="project" value="UniProtKB-UniRule"/>
</dbReference>
<organism evidence="15 16">
    <name type="scientific">Archangium gephyra</name>
    <dbReference type="NCBI Taxonomy" id="48"/>
    <lineage>
        <taxon>Bacteria</taxon>
        <taxon>Pseudomonadati</taxon>
        <taxon>Myxococcota</taxon>
        <taxon>Myxococcia</taxon>
        <taxon>Myxococcales</taxon>
        <taxon>Cystobacterineae</taxon>
        <taxon>Archangiaceae</taxon>
        <taxon>Archangium</taxon>
    </lineage>
</organism>
<dbReference type="GO" id="GO:0071555">
    <property type="term" value="P:cell wall organization"/>
    <property type="evidence" value="ECO:0007669"/>
    <property type="project" value="UniProtKB-KW"/>
</dbReference>
<name>A0A2W5TB08_9BACT</name>
<dbReference type="SUPFAM" id="SSF53623">
    <property type="entry name" value="MurD-like peptide ligases, catalytic domain"/>
    <property type="match status" value="1"/>
</dbReference>
<keyword evidence="9 10" id="KW-0961">Cell wall biogenesis/degradation</keyword>
<evidence type="ECO:0000259" key="14">
    <source>
        <dbReference type="Pfam" id="PF08245"/>
    </source>
</evidence>
<dbReference type="GO" id="GO:0005737">
    <property type="term" value="C:cytoplasm"/>
    <property type="evidence" value="ECO:0007669"/>
    <property type="project" value="UniProtKB-SubCell"/>
</dbReference>
<dbReference type="GO" id="GO:0008360">
    <property type="term" value="P:regulation of cell shape"/>
    <property type="evidence" value="ECO:0007669"/>
    <property type="project" value="UniProtKB-KW"/>
</dbReference>
<evidence type="ECO:0000256" key="9">
    <source>
        <dbReference type="ARBA" id="ARBA00023316"/>
    </source>
</evidence>
<dbReference type="AlphaFoldDB" id="A0A2W5TB08"/>
<dbReference type="NCBIfam" id="TIGR01143">
    <property type="entry name" value="murF"/>
    <property type="match status" value="1"/>
</dbReference>
<gene>
    <name evidence="10" type="primary">murF</name>
    <name evidence="15" type="ORF">DI536_13835</name>
</gene>
<dbReference type="EMBL" id="QFQP01000011">
    <property type="protein sequence ID" value="PZR12660.1"/>
    <property type="molecule type" value="Genomic_DNA"/>
</dbReference>
<evidence type="ECO:0000256" key="2">
    <source>
        <dbReference type="ARBA" id="ARBA00022598"/>
    </source>
</evidence>
<comment type="caution">
    <text evidence="15">The sequence shown here is derived from an EMBL/GenBank/DDBJ whole genome shotgun (WGS) entry which is preliminary data.</text>
</comment>
<accession>A0A2W5TB08</accession>
<feature type="binding site" evidence="10">
    <location>
        <begin position="114"/>
        <end position="120"/>
    </location>
    <ligand>
        <name>ATP</name>
        <dbReference type="ChEBI" id="CHEBI:30616"/>
    </ligand>
</feature>
<evidence type="ECO:0000259" key="13">
    <source>
        <dbReference type="Pfam" id="PF02875"/>
    </source>
</evidence>
<keyword evidence="8 10" id="KW-0131">Cell cycle</keyword>
<feature type="domain" description="Mur ligase N-terminal catalytic" evidence="12">
    <location>
        <begin position="28"/>
        <end position="101"/>
    </location>
</feature>
<dbReference type="InterPro" id="IPR051046">
    <property type="entry name" value="MurCDEF_CellWall_CoF430Synth"/>
</dbReference>
<evidence type="ECO:0000256" key="7">
    <source>
        <dbReference type="ARBA" id="ARBA00022984"/>
    </source>
</evidence>
<comment type="pathway">
    <text evidence="10 11">Cell wall biogenesis; peptidoglycan biosynthesis.</text>
</comment>
<evidence type="ECO:0000313" key="16">
    <source>
        <dbReference type="Proteomes" id="UP000249061"/>
    </source>
</evidence>
<comment type="subcellular location">
    <subcellularLocation>
        <location evidence="10 11">Cytoplasm</location>
    </subcellularLocation>
</comment>
<evidence type="ECO:0000256" key="3">
    <source>
        <dbReference type="ARBA" id="ARBA00022618"/>
    </source>
</evidence>
<dbReference type="GO" id="GO:0051301">
    <property type="term" value="P:cell division"/>
    <property type="evidence" value="ECO:0007669"/>
    <property type="project" value="UniProtKB-KW"/>
</dbReference>
<dbReference type="Pfam" id="PF02875">
    <property type="entry name" value="Mur_ligase_C"/>
    <property type="match status" value="1"/>
</dbReference>
<dbReference type="EC" id="6.3.2.10" evidence="10 11"/>
<dbReference type="GO" id="GO:0005524">
    <property type="term" value="F:ATP binding"/>
    <property type="evidence" value="ECO:0007669"/>
    <property type="project" value="UniProtKB-UniRule"/>
</dbReference>
<dbReference type="Proteomes" id="UP000249061">
    <property type="component" value="Unassembled WGS sequence"/>
</dbReference>
<evidence type="ECO:0000256" key="1">
    <source>
        <dbReference type="ARBA" id="ARBA00022490"/>
    </source>
</evidence>
<sequence>MTVRFSAEEVVKATGAQVTRRGKVAAFTGVCTDTRALTPGCLFVALKGERFDAHDFLDQAVAAGAAAVMVEDFARAPKNEAATVFAVNDTLVGLGRLANAHRSRFNIPIVAVTGSNGKTTTKELVGSILSTRGPALKTAGNLNNEIGVPLTLFNLDETHVAAVIEMGMNHAGEIGRLTRIARPDAGLITIVQPAHLEGVGSIEGVAAAKAELFWGLAKTATAVVNVDDARIVFQAEDVPAKKLTWGRTDGADVRLVSVEPRGRDGQTLKIAARGSAYTVALNLVGDHNANNATGAFALALSIGYSPEECVKGLESAHPHSRRLQIVDAPNGVTVVDDCYNANPSSMTAALKTVADLAKNGRAVAVLGDMLELGSSETREHTDMGPTAASLAALVAFFGPRMKHAHAEAVKTLGDKARHFEDVPSLVAWLTQELKPNDYVLVKGSRGMKLERVVEALTGTSTGGGH</sequence>
<keyword evidence="7 10" id="KW-0573">Peptidoglycan synthesis</keyword>
<dbReference type="SUPFAM" id="SSF63418">
    <property type="entry name" value="MurE/MurF N-terminal domain"/>
    <property type="match status" value="1"/>
</dbReference>
<feature type="domain" description="Mur ligase C-terminal" evidence="13">
    <location>
        <begin position="321"/>
        <end position="445"/>
    </location>
</feature>
<dbReference type="Gene3D" id="3.40.1190.10">
    <property type="entry name" value="Mur-like, catalytic domain"/>
    <property type="match status" value="1"/>
</dbReference>
<keyword evidence="5 10" id="KW-0067">ATP-binding</keyword>
<dbReference type="PANTHER" id="PTHR43024:SF1">
    <property type="entry name" value="UDP-N-ACETYLMURAMOYL-TRIPEPTIDE--D-ALANYL-D-ALANINE LIGASE"/>
    <property type="match status" value="1"/>
</dbReference>
<dbReference type="InterPro" id="IPR004101">
    <property type="entry name" value="Mur_ligase_C"/>
</dbReference>
<evidence type="ECO:0000313" key="15">
    <source>
        <dbReference type="EMBL" id="PZR12660.1"/>
    </source>
</evidence>
<dbReference type="Pfam" id="PF01225">
    <property type="entry name" value="Mur_ligase"/>
    <property type="match status" value="1"/>
</dbReference>
<dbReference type="InterPro" id="IPR036615">
    <property type="entry name" value="Mur_ligase_C_dom_sf"/>
</dbReference>
<dbReference type="GO" id="GO:0008766">
    <property type="term" value="F:UDP-N-acetylmuramoylalanyl-D-glutamyl-2,6-diaminopimelate-D-alanyl-D-alanine ligase activity"/>
    <property type="evidence" value="ECO:0007669"/>
    <property type="project" value="RHEA"/>
</dbReference>
<evidence type="ECO:0000256" key="10">
    <source>
        <dbReference type="HAMAP-Rule" id="MF_02019"/>
    </source>
</evidence>
<keyword evidence="6 10" id="KW-0133">Cell shape</keyword>
<evidence type="ECO:0000256" key="4">
    <source>
        <dbReference type="ARBA" id="ARBA00022741"/>
    </source>
</evidence>
<dbReference type="Pfam" id="PF08245">
    <property type="entry name" value="Mur_ligase_M"/>
    <property type="match status" value="1"/>
</dbReference>
<evidence type="ECO:0000256" key="8">
    <source>
        <dbReference type="ARBA" id="ARBA00023306"/>
    </source>
</evidence>
<dbReference type="InterPro" id="IPR000713">
    <property type="entry name" value="Mur_ligase_N"/>
</dbReference>
<feature type="domain" description="Mur ligase central" evidence="14">
    <location>
        <begin position="112"/>
        <end position="299"/>
    </location>
</feature>
<comment type="catalytic activity">
    <reaction evidence="10 11">
        <text>D-alanyl-D-alanine + UDP-N-acetyl-alpha-D-muramoyl-L-alanyl-gamma-D-glutamyl-meso-2,6-diaminopimelate + ATP = UDP-N-acetyl-alpha-D-muramoyl-L-alanyl-gamma-D-glutamyl-meso-2,6-diaminopimeloyl-D-alanyl-D-alanine + ADP + phosphate + H(+)</text>
        <dbReference type="Rhea" id="RHEA:28374"/>
        <dbReference type="ChEBI" id="CHEBI:15378"/>
        <dbReference type="ChEBI" id="CHEBI:30616"/>
        <dbReference type="ChEBI" id="CHEBI:43474"/>
        <dbReference type="ChEBI" id="CHEBI:57822"/>
        <dbReference type="ChEBI" id="CHEBI:61386"/>
        <dbReference type="ChEBI" id="CHEBI:83905"/>
        <dbReference type="ChEBI" id="CHEBI:456216"/>
        <dbReference type="EC" id="6.3.2.10"/>
    </reaction>
</comment>
<dbReference type="InterPro" id="IPR005863">
    <property type="entry name" value="UDP-N-AcMur_synth"/>
</dbReference>
<evidence type="ECO:0000256" key="5">
    <source>
        <dbReference type="ARBA" id="ARBA00022840"/>
    </source>
</evidence>
<dbReference type="GO" id="GO:0047480">
    <property type="term" value="F:UDP-N-acetylmuramoyl-tripeptide-D-alanyl-D-alanine ligase activity"/>
    <property type="evidence" value="ECO:0007669"/>
    <property type="project" value="UniProtKB-UniRule"/>
</dbReference>